<comment type="similarity">
    <text evidence="9">Belongs to the adenylyl cyclase class-4/guanylyl cyclase family.</text>
</comment>
<sequence length="1065" mass="119055">MLTHILYVLFLTGELIQLVNGIKVALLLPEEGQDIPTIGSSIGALELAIEKINKSYSFEIEWKDSKCSKGGSISALYELMEQSKYSLIMGPACSEAMKPTAELASYRDIPIFGFFSPSPDLSKKSVFTTLVRLLGPTNYVAVGLRKMLSYIGWSHIFLVSSNAAEYRTLAGSINDIYKASGSIARWIMDVDLNPAENEIDNILVKIKSEARIIILCVPSHQLRKWMLRSVENNMEGGEYVFVYTTTHIPDPFCMKSLMKKEVESFLTKADEAATKSGYLNKFGVQFKKSNSYSLYLHDALLLFATAHQELQNKNQATSGTSLFSIVKNRFYPLKSDNFWSTGDVYISDNGDRQPGFTLFDLKSNGIFEEAVELIPEKLSANITTSVKSLSSIIWGDGTAGLSNKPQDIPDCGFQNENCPNLALYITPPTAIMISCIIGAIAYVLCRRFQREKDLENMTWKIRFDDLKEIKKDLASQNASIISKGSICTNSTLDHSTSPETKVSIKTAEYRGGIVVVKSLRKQRVKIDRDLKIEMRSMTELKSNFLASFIGASTDISNVCAIWEFGTKGSLKDVLENDDIFLDDTFKFSFANDILSGLKYLHTSPLKYHGKLTSKNCIIDGRWLCKLTDYGLEKFKEGEDHNLTTSDLFWIAPEHLDTDFDDSTPPRITGRSPEGDIYSVGIIFKEIFTRTSPFEEYDDLNDNEIIKEIINGNLCPKLEDLEESSSLESQISNLIKQTWQIDNQKRPSSSNLLKNLAIINPHRSKNVVDNMAKMLEKQSEQLEKIVGEKSEQIEAEKKRLIAKELINGKGIQAESFEAVTIYFSDIVKFTNLAAKSSPMQVVDLLNALYTLFDQTISVHDVYKVETIGDAYMLVSGLPRRNGEKHCTEIANCALDLLSGILSFKVPHLPDYKIQIRIGLHSGSAVAGVVGKTMPRYCLFGDTVNTASRMESNGLPLRIHLSKSTFKGLSLFDGYLMAERGGIEVKGKGNMTTYWLIGKIGFMKPLPDFDILIKEDDPRPKRLPPTMANNEKLRKNSVYGASDVIVMKTPVPKKPVLKPIDQTISPL</sequence>
<dbReference type="EC" id="4.6.1.2" evidence="2 10"/>
<dbReference type="InterPro" id="IPR029787">
    <property type="entry name" value="Nucleotide_cyclase"/>
</dbReference>
<dbReference type="GO" id="GO:0007168">
    <property type="term" value="P:receptor guanylyl cyclase signaling pathway"/>
    <property type="evidence" value="ECO:0007669"/>
    <property type="project" value="TreeGrafter"/>
</dbReference>
<dbReference type="SMART" id="SM00044">
    <property type="entry name" value="CYCc"/>
    <property type="match status" value="1"/>
</dbReference>
<dbReference type="GO" id="GO:0005886">
    <property type="term" value="C:plasma membrane"/>
    <property type="evidence" value="ECO:0007669"/>
    <property type="project" value="TreeGrafter"/>
</dbReference>
<dbReference type="GO" id="GO:0004016">
    <property type="term" value="F:adenylate cyclase activity"/>
    <property type="evidence" value="ECO:0007669"/>
    <property type="project" value="TreeGrafter"/>
</dbReference>
<dbReference type="InterPro" id="IPR050401">
    <property type="entry name" value="Cyclic_nucleotide_synthase"/>
</dbReference>
<dbReference type="InterPro" id="IPR000719">
    <property type="entry name" value="Prot_kinase_dom"/>
</dbReference>
<keyword evidence="8 10" id="KW-0141">cGMP biosynthesis</keyword>
<evidence type="ECO:0000256" key="9">
    <source>
        <dbReference type="RuleBase" id="RU000405"/>
    </source>
</evidence>
<dbReference type="Pfam" id="PF00069">
    <property type="entry name" value="Pkinase"/>
    <property type="match status" value="1"/>
</dbReference>
<dbReference type="AlphaFoldDB" id="A0A7I8WDB1"/>
<evidence type="ECO:0000256" key="6">
    <source>
        <dbReference type="ARBA" id="ARBA00023136"/>
    </source>
</evidence>
<feature type="chain" id="PRO_5029524934" description="Guanylate cyclase" evidence="12">
    <location>
        <begin position="22"/>
        <end position="1065"/>
    </location>
</feature>
<feature type="signal peptide" evidence="12">
    <location>
        <begin position="1"/>
        <end position="21"/>
    </location>
</feature>
<dbReference type="Proteomes" id="UP000549394">
    <property type="component" value="Unassembled WGS sequence"/>
</dbReference>
<comment type="subcellular location">
    <subcellularLocation>
        <location evidence="1">Membrane</location>
        <topology evidence="1">Single-pass type I membrane protein</topology>
    </subcellularLocation>
</comment>
<dbReference type="Pfam" id="PF01094">
    <property type="entry name" value="ANF_receptor"/>
    <property type="match status" value="1"/>
</dbReference>
<dbReference type="InterPro" id="IPR001054">
    <property type="entry name" value="A/G_cyclase"/>
</dbReference>
<feature type="coiled-coil region" evidence="11">
    <location>
        <begin position="771"/>
        <end position="798"/>
    </location>
</feature>
<keyword evidence="7 9" id="KW-0456">Lyase</keyword>
<keyword evidence="11" id="KW-0175">Coiled coil</keyword>
<dbReference type="FunFam" id="3.30.70.1230:FF:000015">
    <property type="entry name" value="Guanylate cyclase"/>
    <property type="match status" value="1"/>
</dbReference>
<dbReference type="GO" id="GO:0005524">
    <property type="term" value="F:ATP binding"/>
    <property type="evidence" value="ECO:0007669"/>
    <property type="project" value="InterPro"/>
</dbReference>
<dbReference type="PANTHER" id="PTHR11920:SF501">
    <property type="entry name" value="GUANYLATE CYCLASE 32E"/>
    <property type="match status" value="1"/>
</dbReference>
<keyword evidence="4" id="KW-0547">Nucleotide-binding</keyword>
<evidence type="ECO:0000256" key="4">
    <source>
        <dbReference type="ARBA" id="ARBA00022741"/>
    </source>
</evidence>
<dbReference type="InterPro" id="IPR001828">
    <property type="entry name" value="ANF_lig-bd_rcpt"/>
</dbReference>
<evidence type="ECO:0000256" key="10">
    <source>
        <dbReference type="RuleBase" id="RU003431"/>
    </source>
</evidence>
<dbReference type="InterPro" id="IPR011009">
    <property type="entry name" value="Kinase-like_dom_sf"/>
</dbReference>
<evidence type="ECO:0000256" key="2">
    <source>
        <dbReference type="ARBA" id="ARBA00012202"/>
    </source>
</evidence>
<reference evidence="15 16" key="1">
    <citation type="submission" date="2020-08" db="EMBL/GenBank/DDBJ databases">
        <authorList>
            <person name="Hejnol A."/>
        </authorList>
    </citation>
    <scope>NUCLEOTIDE SEQUENCE [LARGE SCALE GENOMIC DNA]</scope>
</reference>
<evidence type="ECO:0000256" key="7">
    <source>
        <dbReference type="ARBA" id="ARBA00023239"/>
    </source>
</evidence>
<gene>
    <name evidence="15" type="ORF">DGYR_LOCUS13443</name>
</gene>
<evidence type="ECO:0000256" key="11">
    <source>
        <dbReference type="SAM" id="Coils"/>
    </source>
</evidence>
<keyword evidence="3" id="KW-0812">Transmembrane</keyword>
<name>A0A7I8WDB1_9ANNE</name>
<dbReference type="Gene3D" id="3.30.70.1230">
    <property type="entry name" value="Nucleotide cyclase"/>
    <property type="match status" value="1"/>
</dbReference>
<dbReference type="SUPFAM" id="SSF53822">
    <property type="entry name" value="Periplasmic binding protein-like I"/>
    <property type="match status" value="1"/>
</dbReference>
<dbReference type="GO" id="GO:0001653">
    <property type="term" value="F:peptide receptor activity"/>
    <property type="evidence" value="ECO:0007669"/>
    <property type="project" value="TreeGrafter"/>
</dbReference>
<keyword evidence="6" id="KW-0472">Membrane</keyword>
<dbReference type="Gene3D" id="3.40.50.2300">
    <property type="match status" value="2"/>
</dbReference>
<proteinExistence type="inferred from homology"/>
<evidence type="ECO:0000313" key="16">
    <source>
        <dbReference type="Proteomes" id="UP000549394"/>
    </source>
</evidence>
<keyword evidence="5" id="KW-1133">Transmembrane helix</keyword>
<dbReference type="EMBL" id="CAJFCJ010000033">
    <property type="protein sequence ID" value="CAD5126185.1"/>
    <property type="molecule type" value="Genomic_DNA"/>
</dbReference>
<dbReference type="PROSITE" id="PS50011">
    <property type="entry name" value="PROTEIN_KINASE_DOM"/>
    <property type="match status" value="1"/>
</dbReference>
<dbReference type="CDD" id="cd07302">
    <property type="entry name" value="CHD"/>
    <property type="match status" value="1"/>
</dbReference>
<evidence type="ECO:0000256" key="5">
    <source>
        <dbReference type="ARBA" id="ARBA00022989"/>
    </source>
</evidence>
<protein>
    <recommendedName>
        <fullName evidence="2 10">Guanylate cyclase</fullName>
        <ecNumber evidence="2 10">4.6.1.2</ecNumber>
    </recommendedName>
</protein>
<dbReference type="PANTHER" id="PTHR11920">
    <property type="entry name" value="GUANYLYL CYCLASE"/>
    <property type="match status" value="1"/>
</dbReference>
<comment type="caution">
    <text evidence="15">The sequence shown here is derived from an EMBL/GenBank/DDBJ whole genome shotgun (WGS) entry which is preliminary data.</text>
</comment>
<evidence type="ECO:0000256" key="3">
    <source>
        <dbReference type="ARBA" id="ARBA00022692"/>
    </source>
</evidence>
<dbReference type="GO" id="GO:0004383">
    <property type="term" value="F:guanylate cyclase activity"/>
    <property type="evidence" value="ECO:0007669"/>
    <property type="project" value="UniProtKB-EC"/>
</dbReference>
<keyword evidence="12" id="KW-0732">Signal</keyword>
<comment type="catalytic activity">
    <reaction evidence="10">
        <text>GTP = 3',5'-cyclic GMP + diphosphate</text>
        <dbReference type="Rhea" id="RHEA:13665"/>
        <dbReference type="ChEBI" id="CHEBI:33019"/>
        <dbReference type="ChEBI" id="CHEBI:37565"/>
        <dbReference type="ChEBI" id="CHEBI:57746"/>
        <dbReference type="EC" id="4.6.1.2"/>
    </reaction>
</comment>
<dbReference type="SUPFAM" id="SSF55073">
    <property type="entry name" value="Nucleotide cyclase"/>
    <property type="match status" value="1"/>
</dbReference>
<feature type="domain" description="Protein kinase" evidence="13">
    <location>
        <begin position="475"/>
        <end position="757"/>
    </location>
</feature>
<dbReference type="InterPro" id="IPR028082">
    <property type="entry name" value="Peripla_BP_I"/>
</dbReference>
<evidence type="ECO:0000313" key="15">
    <source>
        <dbReference type="EMBL" id="CAD5126185.1"/>
    </source>
</evidence>
<dbReference type="OrthoDB" id="1890790at2759"/>
<dbReference type="SUPFAM" id="SSF56112">
    <property type="entry name" value="Protein kinase-like (PK-like)"/>
    <property type="match status" value="1"/>
</dbReference>
<dbReference type="PROSITE" id="PS00452">
    <property type="entry name" value="GUANYLATE_CYCLASE_1"/>
    <property type="match status" value="1"/>
</dbReference>
<dbReference type="Gene3D" id="1.10.510.10">
    <property type="entry name" value="Transferase(Phosphotransferase) domain 1"/>
    <property type="match status" value="1"/>
</dbReference>
<evidence type="ECO:0000259" key="14">
    <source>
        <dbReference type="PROSITE" id="PS50125"/>
    </source>
</evidence>
<keyword evidence="16" id="KW-1185">Reference proteome</keyword>
<dbReference type="GO" id="GO:0004672">
    <property type="term" value="F:protein kinase activity"/>
    <property type="evidence" value="ECO:0007669"/>
    <property type="project" value="InterPro"/>
</dbReference>
<accession>A0A7I8WDB1</accession>
<dbReference type="GO" id="GO:0035556">
    <property type="term" value="P:intracellular signal transduction"/>
    <property type="evidence" value="ECO:0007669"/>
    <property type="project" value="InterPro"/>
</dbReference>
<evidence type="ECO:0000256" key="12">
    <source>
        <dbReference type="SAM" id="SignalP"/>
    </source>
</evidence>
<evidence type="ECO:0000259" key="13">
    <source>
        <dbReference type="PROSITE" id="PS50011"/>
    </source>
</evidence>
<feature type="domain" description="Guanylate cyclase" evidence="14">
    <location>
        <begin position="819"/>
        <end position="949"/>
    </location>
</feature>
<dbReference type="PROSITE" id="PS50125">
    <property type="entry name" value="GUANYLATE_CYCLASE_2"/>
    <property type="match status" value="1"/>
</dbReference>
<evidence type="ECO:0000256" key="8">
    <source>
        <dbReference type="ARBA" id="ARBA00023293"/>
    </source>
</evidence>
<organism evidence="15 16">
    <name type="scientific">Dimorphilus gyrociliatus</name>
    <dbReference type="NCBI Taxonomy" id="2664684"/>
    <lineage>
        <taxon>Eukaryota</taxon>
        <taxon>Metazoa</taxon>
        <taxon>Spiralia</taxon>
        <taxon>Lophotrochozoa</taxon>
        <taxon>Annelida</taxon>
        <taxon>Polychaeta</taxon>
        <taxon>Polychaeta incertae sedis</taxon>
        <taxon>Dinophilidae</taxon>
        <taxon>Dimorphilus</taxon>
    </lineage>
</organism>
<dbReference type="Pfam" id="PF00211">
    <property type="entry name" value="Guanylate_cyc"/>
    <property type="match status" value="1"/>
</dbReference>
<evidence type="ECO:0000256" key="1">
    <source>
        <dbReference type="ARBA" id="ARBA00004479"/>
    </source>
</evidence>
<dbReference type="InterPro" id="IPR018297">
    <property type="entry name" value="A/G_cyclase_CS"/>
</dbReference>
<dbReference type="CDD" id="cd06352">
    <property type="entry name" value="PBP1_NPR_GC-like"/>
    <property type="match status" value="1"/>
</dbReference>